<evidence type="ECO:0000313" key="2">
    <source>
        <dbReference type="Proteomes" id="UP001149165"/>
    </source>
</evidence>
<dbReference type="Proteomes" id="UP001149165">
    <property type="component" value="Unassembled WGS sequence"/>
</dbReference>
<evidence type="ECO:0000313" key="1">
    <source>
        <dbReference type="EMBL" id="KAJ5100415.1"/>
    </source>
</evidence>
<reference evidence="1" key="1">
    <citation type="submission" date="2022-11" db="EMBL/GenBank/DDBJ databases">
        <authorList>
            <person name="Petersen C."/>
        </authorList>
    </citation>
    <scope>NUCLEOTIDE SEQUENCE</scope>
    <source>
        <strain evidence="1">IBT 30069</strain>
    </source>
</reference>
<proteinExistence type="predicted"/>
<dbReference type="EMBL" id="JAPQKH010000004">
    <property type="protein sequence ID" value="KAJ5100415.1"/>
    <property type="molecule type" value="Genomic_DNA"/>
</dbReference>
<name>A0A9W9FHQ1_9EURO</name>
<sequence>MTHVWWHRAYCQLFRGTICNTSHILPESYNDILGPKAIREGRKKCVHHAQSICTIFASLLALEGDTWTLEYDMAECAYTTAEILLSIDIALQSEIGLTGEQVQGCAAVCLQLMKRLQQMYPYVSTLIADIELALQNSQNVPFETAISKMIEISPHQYVPRYSIVGQTCSTNDNNVLGASTQSTASRLPDSDSSLLRSDIDTMMCIDAYSLLQKTRSPNSQYWVTDNDPGFPEFESISNIWGEITFSDPHI</sequence>
<comment type="caution">
    <text evidence="1">The sequence shown here is derived from an EMBL/GenBank/DDBJ whole genome shotgun (WGS) entry which is preliminary data.</text>
</comment>
<dbReference type="AlphaFoldDB" id="A0A9W9FHQ1"/>
<accession>A0A9W9FHQ1</accession>
<reference evidence="1" key="2">
    <citation type="journal article" date="2023" name="IMA Fungus">
        <title>Comparative genomic study of the Penicillium genus elucidates a diverse pangenome and 15 lateral gene transfer events.</title>
        <authorList>
            <person name="Petersen C."/>
            <person name="Sorensen T."/>
            <person name="Nielsen M.R."/>
            <person name="Sondergaard T.E."/>
            <person name="Sorensen J.L."/>
            <person name="Fitzpatrick D.A."/>
            <person name="Frisvad J.C."/>
            <person name="Nielsen K.L."/>
        </authorList>
    </citation>
    <scope>NUCLEOTIDE SEQUENCE</scope>
    <source>
        <strain evidence="1">IBT 30069</strain>
    </source>
</reference>
<keyword evidence="2" id="KW-1185">Reference proteome</keyword>
<protein>
    <submittedName>
        <fullName evidence="1">Uncharacterized protein</fullName>
    </submittedName>
</protein>
<gene>
    <name evidence="1" type="ORF">N7456_006467</name>
</gene>
<organism evidence="1 2">
    <name type="scientific">Penicillium angulare</name>
    <dbReference type="NCBI Taxonomy" id="116970"/>
    <lineage>
        <taxon>Eukaryota</taxon>
        <taxon>Fungi</taxon>
        <taxon>Dikarya</taxon>
        <taxon>Ascomycota</taxon>
        <taxon>Pezizomycotina</taxon>
        <taxon>Eurotiomycetes</taxon>
        <taxon>Eurotiomycetidae</taxon>
        <taxon>Eurotiales</taxon>
        <taxon>Aspergillaceae</taxon>
        <taxon>Penicillium</taxon>
    </lineage>
</organism>